<organism evidence="1 2">
    <name type="scientific">Aureimonas jatrophae</name>
    <dbReference type="NCBI Taxonomy" id="1166073"/>
    <lineage>
        <taxon>Bacteria</taxon>
        <taxon>Pseudomonadati</taxon>
        <taxon>Pseudomonadota</taxon>
        <taxon>Alphaproteobacteria</taxon>
        <taxon>Hyphomicrobiales</taxon>
        <taxon>Aurantimonadaceae</taxon>
        <taxon>Aureimonas</taxon>
    </lineage>
</organism>
<protein>
    <submittedName>
        <fullName evidence="1">Uncharacterized protein</fullName>
    </submittedName>
</protein>
<evidence type="ECO:0000313" key="2">
    <source>
        <dbReference type="Proteomes" id="UP000198793"/>
    </source>
</evidence>
<keyword evidence="2" id="KW-1185">Reference proteome</keyword>
<reference evidence="1 2" key="1">
    <citation type="submission" date="2016-10" db="EMBL/GenBank/DDBJ databases">
        <authorList>
            <person name="de Groot N.N."/>
        </authorList>
    </citation>
    <scope>NUCLEOTIDE SEQUENCE [LARGE SCALE GENOMIC DNA]</scope>
    <source>
        <strain evidence="2">L7-484,KACC 16230,DSM 25025</strain>
    </source>
</reference>
<dbReference type="RefSeq" id="WP_090676124.1">
    <property type="nucleotide sequence ID" value="NZ_FNIT01000010.1"/>
</dbReference>
<dbReference type="AlphaFoldDB" id="A0A1H0LGT2"/>
<gene>
    <name evidence="1" type="ORF">SAMN05192530_11027</name>
</gene>
<sequence>MPDIASKILSAGGPVDLSDAGAPEIGDAIEELLNHPGGSALFVSLCQTGTAACLDGAAELVDRTPDPGVMVEVVCSLSAGLRIDQATVRRLHKSFLAKAGDASWHPATRSQALMGALVLSGGRPGPTRLLQAHLIDTGTDDDGNYLRHATKVMGLLLAQVDDGDLRLALASLLDVPEAEDEASMALGLLALAQGLDESERSGAVRRFEEARSWFRRSAGAAEVRLDADLHARCLDFLLAFGEGGSPAEIHASIGEIRASAFAWSAHLVPSNRPLPRDPWSGAATLKGVHWASLAFRLGALETSLGEATWLNGAMVVEEELLMVYTASRSVFRRDADGGLEAVVRPRIVGALQRERRQLDVLDAWIDRRAVDGPERHAAMAMRSAVLAAMEASVTRNPTEASTARPTAVAIVRDSGLGPAEQREALELLQSTLASFDIELAEPIVAELWMALHERLLTNFDYRTKPLARAFFGVILFHTLGFLASRDNLGTTSTTGTDYLFDLSVTAPPVEDDLHRDYYGFLEATRLRPTDQKEAQGIGHGRADVLFEKDGFKIVAELKKHDRDSNLAELVRKFGLQTTSYQRTNVTFCILMVLDLVDRGGGGGHIREKVAVVEKIPGSGATTYSVVVFRIQGRQRSPANVVGPSTAVLTP</sequence>
<dbReference type="EMBL" id="FNIT01000010">
    <property type="protein sequence ID" value="SDO67295.1"/>
    <property type="molecule type" value="Genomic_DNA"/>
</dbReference>
<dbReference type="OrthoDB" id="7968592at2"/>
<evidence type="ECO:0000313" key="1">
    <source>
        <dbReference type="EMBL" id="SDO67295.1"/>
    </source>
</evidence>
<dbReference type="Proteomes" id="UP000198793">
    <property type="component" value="Unassembled WGS sequence"/>
</dbReference>
<accession>A0A1H0LGT2</accession>
<name>A0A1H0LGT2_9HYPH</name>
<proteinExistence type="predicted"/>
<dbReference type="STRING" id="1166073.SAMN05192530_11027"/>